<dbReference type="PROSITE" id="PS51318">
    <property type="entry name" value="TAT"/>
    <property type="match status" value="1"/>
</dbReference>
<evidence type="ECO:0000256" key="1">
    <source>
        <dbReference type="SAM" id="Coils"/>
    </source>
</evidence>
<reference evidence="4" key="1">
    <citation type="submission" date="2023-02" db="EMBL/GenBank/DDBJ databases">
        <title>Tahibacter soli sp. nov. isolated from soil.</title>
        <authorList>
            <person name="Baek J.H."/>
            <person name="Lee J.K."/>
            <person name="Choi D.G."/>
            <person name="Jeon C.O."/>
        </authorList>
    </citation>
    <scope>NUCLEOTIDE SEQUENCE</scope>
    <source>
        <strain evidence="4">BL</strain>
    </source>
</reference>
<dbReference type="InterPro" id="IPR011990">
    <property type="entry name" value="TPR-like_helical_dom_sf"/>
</dbReference>
<dbReference type="InterPro" id="IPR006311">
    <property type="entry name" value="TAT_signal"/>
</dbReference>
<evidence type="ECO:0000256" key="2">
    <source>
        <dbReference type="SAM" id="SignalP"/>
    </source>
</evidence>
<gene>
    <name evidence="4" type="ORF">OD750_009345</name>
</gene>
<dbReference type="Pfam" id="PF12770">
    <property type="entry name" value="CHAT"/>
    <property type="match status" value="1"/>
</dbReference>
<evidence type="ECO:0000313" key="4">
    <source>
        <dbReference type="EMBL" id="MDC8012750.1"/>
    </source>
</evidence>
<dbReference type="Proteomes" id="UP001139971">
    <property type="component" value="Unassembled WGS sequence"/>
</dbReference>
<feature type="domain" description="CHAT" evidence="3">
    <location>
        <begin position="796"/>
        <end position="1078"/>
    </location>
</feature>
<dbReference type="RefSeq" id="WP_263544917.1">
    <property type="nucleotide sequence ID" value="NZ_JAOVZO020000014.1"/>
</dbReference>
<dbReference type="Pfam" id="PF13424">
    <property type="entry name" value="TPR_12"/>
    <property type="match status" value="1"/>
</dbReference>
<dbReference type="SMART" id="SM00028">
    <property type="entry name" value="TPR"/>
    <property type="match status" value="5"/>
</dbReference>
<dbReference type="SUPFAM" id="SSF48452">
    <property type="entry name" value="TPR-like"/>
    <property type="match status" value="2"/>
</dbReference>
<feature type="chain" id="PRO_5040919629" evidence="2">
    <location>
        <begin position="31"/>
        <end position="1085"/>
    </location>
</feature>
<dbReference type="PANTHER" id="PTHR10098:SF108">
    <property type="entry name" value="TETRATRICOPEPTIDE REPEAT PROTEIN 28"/>
    <property type="match status" value="1"/>
</dbReference>
<dbReference type="InterPro" id="IPR019734">
    <property type="entry name" value="TPR_rpt"/>
</dbReference>
<name>A0A9X4BGG4_9GAMM</name>
<dbReference type="InterPro" id="IPR024983">
    <property type="entry name" value="CHAT_dom"/>
</dbReference>
<comment type="caution">
    <text evidence="4">The sequence shown here is derived from an EMBL/GenBank/DDBJ whole genome shotgun (WGS) entry which is preliminary data.</text>
</comment>
<accession>A0A9X4BGG4</accession>
<dbReference type="PANTHER" id="PTHR10098">
    <property type="entry name" value="RAPSYN-RELATED"/>
    <property type="match status" value="1"/>
</dbReference>
<feature type="coiled-coil region" evidence="1">
    <location>
        <begin position="653"/>
        <end position="680"/>
    </location>
</feature>
<dbReference type="AlphaFoldDB" id="A0A9X4BGG4"/>
<sequence length="1085" mass="117034">MTRAQHRRRAIRCAAAALGFAWLAAAVAQAPPDERRLAPGAAVDETLAAKATRRYRVKLASGQAVDVAFVQRTATLRLRVASTSDSPLYQNDAGRQARLAVTLVAERAGDVVLDVAAKNGAAATYAVRVGKPHAATARDRRRAAAERALATAENLRREAGSLEAGKRATADDLPARAVAAYRAAIDAANAAGERCIAAVAQTGLARWHFARGDYGEARRYAQAALPTPCGGDDDLAAAAEAAAAERTLGSALGYLGDLVAATAWSERALARYRKTGDPAFQAMLLGNLSANYRVLGESHRALATAQAALDVAQSLGDTKRALFVRESIAAVHLQRGELAPALRGYREIVDALPATPYPLVEGMAWNNLGLVYGRLGDRRAQEDAYRRASAAWTASGDRAGLAETELNAADALLDAGRVDDAEAAYRRALAFDREHGFKREEVHALGGLGRAAVARRDWPQAQTQLDAARDLARQIRAEALEAGIEQGLGDLASVRGDAKAAGDAYARSLTLAEKTGDRATRVAAQASLARLDADAGRLDAAQKRIEGALALIESERAAIPDPQLRTTYFSTQRAYYDLYVDVLMRRHARSPRDGYAVRALVAAERARTRALLDLVVARRIDLAPRIDAALAATLRDAEDTRRELAWRYAQLPADADVAARDALRDDIDRAERELDAARGRVRDADPRYAALAQPAPLDVAAVQRDLDPGTAVFEYWLGETRGTAWRVTRDGVDAIALPPREKLERDIDALRERLHASDAVATTSIDALAARRRADDAATLQLAARLGERVLPRAWRDGASRHVVIADGGLLRIPFVLFAPDAAAAPVYAPSLTTLREIRRRPRGAAGRAYAVIADPVFRADDPRLPASPASPDTAVAWRSAAPTDLRELPRLRETRREAQAIAALRADPAPWIATDFAANRRDVLAADWSRYAGVHFATHALVDRRNPELSGIVLSLYDKDGRPDDGFLRAGDVYRLDMPVDLVVLSACDSADGEAPGAEGVYSLSRAFFHAGARRVVASLWPVDDRAGAQFMEQFYKALLQEGAAPEVALAAAQRQLRESPRWRAPTYWAAFVLQGDYTRSAPR</sequence>
<evidence type="ECO:0000259" key="3">
    <source>
        <dbReference type="Pfam" id="PF12770"/>
    </source>
</evidence>
<feature type="signal peptide" evidence="2">
    <location>
        <begin position="1"/>
        <end position="30"/>
    </location>
</feature>
<dbReference type="Gene3D" id="1.25.40.10">
    <property type="entry name" value="Tetratricopeptide repeat domain"/>
    <property type="match status" value="2"/>
</dbReference>
<evidence type="ECO:0000313" key="5">
    <source>
        <dbReference type="Proteomes" id="UP001139971"/>
    </source>
</evidence>
<keyword evidence="5" id="KW-1185">Reference proteome</keyword>
<keyword evidence="1" id="KW-0175">Coiled coil</keyword>
<feature type="coiled-coil region" evidence="1">
    <location>
        <begin position="138"/>
        <end position="165"/>
    </location>
</feature>
<protein>
    <submittedName>
        <fullName evidence="4">CHAT domain-containing protein</fullName>
    </submittedName>
</protein>
<keyword evidence="2" id="KW-0732">Signal</keyword>
<organism evidence="4 5">
    <name type="scientific">Tahibacter soli</name>
    <dbReference type="NCBI Taxonomy" id="2983605"/>
    <lineage>
        <taxon>Bacteria</taxon>
        <taxon>Pseudomonadati</taxon>
        <taxon>Pseudomonadota</taxon>
        <taxon>Gammaproteobacteria</taxon>
        <taxon>Lysobacterales</taxon>
        <taxon>Rhodanobacteraceae</taxon>
        <taxon>Tahibacter</taxon>
    </lineage>
</organism>
<proteinExistence type="predicted"/>
<dbReference type="EMBL" id="JAOVZO020000014">
    <property type="protein sequence ID" value="MDC8012750.1"/>
    <property type="molecule type" value="Genomic_DNA"/>
</dbReference>